<keyword evidence="6" id="KW-1185">Reference proteome</keyword>
<dbReference type="STRING" id="931890.G8JSN2"/>
<dbReference type="Proteomes" id="UP000006790">
    <property type="component" value="Chromosome 4"/>
</dbReference>
<organism evidence="5 6">
    <name type="scientific">Eremothecium cymbalariae (strain CBS 270.75 / DBVPG 7215 / KCTC 17166 / NRRL Y-17582)</name>
    <name type="common">Yeast</name>
    <dbReference type="NCBI Taxonomy" id="931890"/>
    <lineage>
        <taxon>Eukaryota</taxon>
        <taxon>Fungi</taxon>
        <taxon>Dikarya</taxon>
        <taxon>Ascomycota</taxon>
        <taxon>Saccharomycotina</taxon>
        <taxon>Saccharomycetes</taxon>
        <taxon>Saccharomycetales</taxon>
        <taxon>Saccharomycetaceae</taxon>
        <taxon>Eremothecium</taxon>
    </lineage>
</organism>
<reference evidence="6" key="1">
    <citation type="journal article" date="2012" name="G3 (Bethesda)">
        <title>Pichia sorbitophila, an interspecies yeast hybrid reveals early steps of genome resolution following polyploidization.</title>
        <authorList>
            <person name="Leh Louis V."/>
            <person name="Despons L."/>
            <person name="Friedrich A."/>
            <person name="Martin T."/>
            <person name="Durrens P."/>
            <person name="Casaregola S."/>
            <person name="Neuveglise C."/>
            <person name="Fairhead C."/>
            <person name="Marck C."/>
            <person name="Cruz J.A."/>
            <person name="Straub M.L."/>
            <person name="Kugler V."/>
            <person name="Sacerdot C."/>
            <person name="Uzunov Z."/>
            <person name="Thierry A."/>
            <person name="Weiss S."/>
            <person name="Bleykasten C."/>
            <person name="De Montigny J."/>
            <person name="Jacques N."/>
            <person name="Jung P."/>
            <person name="Lemaire M."/>
            <person name="Mallet S."/>
            <person name="Morel G."/>
            <person name="Richard G.F."/>
            <person name="Sarkar A."/>
            <person name="Savel G."/>
            <person name="Schacherer J."/>
            <person name="Seret M.L."/>
            <person name="Talla E."/>
            <person name="Samson G."/>
            <person name="Jubin C."/>
            <person name="Poulain J."/>
            <person name="Vacherie B."/>
            <person name="Barbe V."/>
            <person name="Pelletier E."/>
            <person name="Sherman D.J."/>
            <person name="Westhof E."/>
            <person name="Weissenbach J."/>
            <person name="Baret P.V."/>
            <person name="Wincker P."/>
            <person name="Gaillardin C."/>
            <person name="Dujon B."/>
            <person name="Souciet J.L."/>
        </authorList>
    </citation>
    <scope>NUCLEOTIDE SEQUENCE [LARGE SCALE GENOMIC DNA]</scope>
    <source>
        <strain evidence="6">CBS 270.75 / DBVPG 7215 / KCTC 17166 / NRRL Y-17582</strain>
    </source>
</reference>
<evidence type="ECO:0000256" key="1">
    <source>
        <dbReference type="ARBA" id="ARBA00023016"/>
    </source>
</evidence>
<proteinExistence type="inferred from homology"/>
<name>G8JSN2_ERECY</name>
<dbReference type="OrthoDB" id="5511210at2759"/>
<dbReference type="KEGG" id="erc:Ecym_4737"/>
<dbReference type="InterPro" id="IPR031107">
    <property type="entry name" value="Small_HSP"/>
</dbReference>
<dbReference type="GeneID" id="11470239"/>
<evidence type="ECO:0000313" key="5">
    <source>
        <dbReference type="EMBL" id="AET39754.1"/>
    </source>
</evidence>
<protein>
    <recommendedName>
        <fullName evidence="4">SHSP domain-containing protein</fullName>
    </recommendedName>
</protein>
<dbReference type="EMBL" id="CP002500">
    <property type="protein sequence ID" value="AET39754.1"/>
    <property type="molecule type" value="Genomic_DNA"/>
</dbReference>
<dbReference type="FunCoup" id="G8JSN2">
    <property type="interactions" value="1162"/>
</dbReference>
<dbReference type="SUPFAM" id="SSF49764">
    <property type="entry name" value="HSP20-like chaperones"/>
    <property type="match status" value="1"/>
</dbReference>
<dbReference type="Gene3D" id="2.60.40.790">
    <property type="match status" value="1"/>
</dbReference>
<gene>
    <name evidence="5" type="ordered locus">Ecym_4737</name>
</gene>
<evidence type="ECO:0000256" key="2">
    <source>
        <dbReference type="PROSITE-ProRule" id="PRU00285"/>
    </source>
</evidence>
<dbReference type="Pfam" id="PF00011">
    <property type="entry name" value="HSP20"/>
    <property type="match status" value="1"/>
</dbReference>
<evidence type="ECO:0000259" key="4">
    <source>
        <dbReference type="PROSITE" id="PS01031"/>
    </source>
</evidence>
<dbReference type="InParanoid" id="G8JSN2"/>
<dbReference type="PANTHER" id="PTHR11527">
    <property type="entry name" value="HEAT-SHOCK PROTEIN 20 FAMILY MEMBER"/>
    <property type="match status" value="1"/>
</dbReference>
<dbReference type="eggNOG" id="KOG0710">
    <property type="taxonomic scope" value="Eukaryota"/>
</dbReference>
<comment type="similarity">
    <text evidence="2 3">Belongs to the small heat shock protein (HSP20) family.</text>
</comment>
<feature type="domain" description="SHSP" evidence="4">
    <location>
        <begin position="51"/>
        <end position="171"/>
    </location>
</feature>
<dbReference type="OMA" id="NINIEFH"/>
<accession>G8JSN2</accession>
<dbReference type="InterPro" id="IPR008978">
    <property type="entry name" value="HSP20-like_chaperone"/>
</dbReference>
<evidence type="ECO:0000313" key="6">
    <source>
        <dbReference type="Proteomes" id="UP000006790"/>
    </source>
</evidence>
<dbReference type="RefSeq" id="XP_003646571.1">
    <property type="nucleotide sequence ID" value="XM_003646523.1"/>
</dbReference>
<evidence type="ECO:0000256" key="3">
    <source>
        <dbReference type="RuleBase" id="RU003616"/>
    </source>
</evidence>
<sequence>MSLSSPFFEFFDAINNEVAAFNNRLVNVARPATGALIKAGKNRVLGRNWPLEDTGLVPPVDMMEYHEKYEVNVSVPGMLSKEDINVEYHSANNEIIISGEIPIKEAEEGTSNWLLKERATGSFRRALEFPERPGIDVEKISGSYENGVLVLTIPKLSADDSAGSVKKITIGEKK</sequence>
<dbReference type="CDD" id="cd06464">
    <property type="entry name" value="ACD_sHsps-like"/>
    <property type="match status" value="1"/>
</dbReference>
<keyword evidence="1" id="KW-0346">Stress response</keyword>
<dbReference type="AlphaFoldDB" id="G8JSN2"/>
<dbReference type="HOGENOM" id="CLU_046737_12_0_1"/>
<dbReference type="PROSITE" id="PS01031">
    <property type="entry name" value="SHSP"/>
    <property type="match status" value="1"/>
</dbReference>
<dbReference type="InterPro" id="IPR002068">
    <property type="entry name" value="A-crystallin/Hsp20_dom"/>
</dbReference>